<dbReference type="Proteomes" id="UP000569018">
    <property type="component" value="Unassembled WGS sequence"/>
</dbReference>
<proteinExistence type="predicted"/>
<dbReference type="EMBL" id="BLSD01000457">
    <property type="protein sequence ID" value="GFP40777.1"/>
    <property type="molecule type" value="Genomic_DNA"/>
</dbReference>
<evidence type="ECO:0000313" key="9">
    <source>
        <dbReference type="Proteomes" id="UP000574717"/>
    </source>
</evidence>
<evidence type="ECO:0000313" key="2">
    <source>
        <dbReference type="EMBL" id="GFP22536.1"/>
    </source>
</evidence>
<evidence type="ECO:0008006" key="13">
    <source>
        <dbReference type="Google" id="ProtNLM"/>
    </source>
</evidence>
<dbReference type="Pfam" id="PF08902">
    <property type="entry name" value="DUF1848"/>
    <property type="match status" value="1"/>
</dbReference>
<dbReference type="Proteomes" id="UP000585609">
    <property type="component" value="Unassembled WGS sequence"/>
</dbReference>
<dbReference type="EMBL" id="BLRW01000001">
    <property type="protein sequence ID" value="GFP22536.1"/>
    <property type="molecule type" value="Genomic_DNA"/>
</dbReference>
<reference evidence="7 8" key="1">
    <citation type="journal article" date="2020" name="Front. Microbiol.">
        <title>Single-cell genomics of novel Actinobacteria with the Wood-Ljungdahl pathway discovered in a serpentinizing system.</title>
        <authorList>
            <person name="Merino N."/>
            <person name="Kawai M."/>
            <person name="Boyd E.S."/>
            <person name="Colman D.R."/>
            <person name="McGlynn S.E."/>
            <person name="Nealson K.H."/>
            <person name="Kurokawa K."/>
            <person name="Hongoh Y."/>
        </authorList>
    </citation>
    <scope>NUCLEOTIDE SEQUENCE [LARGE SCALE GENOMIC DNA]</scope>
    <source>
        <strain evidence="1 9">S03</strain>
        <strain evidence="2 11">S09_30</strain>
        <strain evidence="3 12">S34</strain>
        <strain evidence="4 10">S43</strain>
        <strain evidence="5 7">S44</strain>
        <strain evidence="6 8">S47</strain>
    </source>
</reference>
<dbReference type="EMBL" id="BLRZ01000059">
    <property type="protein sequence ID" value="GFP30339.1"/>
    <property type="molecule type" value="Genomic_DNA"/>
</dbReference>
<dbReference type="AlphaFoldDB" id="A0A6V8NVN0"/>
<dbReference type="Proteomes" id="UP000588083">
    <property type="component" value="Unassembled WGS sequence"/>
</dbReference>
<dbReference type="EMBL" id="BLSB01000141">
    <property type="protein sequence ID" value="GFP35579.1"/>
    <property type="molecule type" value="Genomic_DNA"/>
</dbReference>
<name>A0A6V8NVN0_9ACTN</name>
<evidence type="ECO:0000313" key="11">
    <source>
        <dbReference type="Proteomes" id="UP000585609"/>
    </source>
</evidence>
<organism evidence="2 11">
    <name type="scientific">Candidatus Hakubella thermalkaliphila</name>
    <dbReference type="NCBI Taxonomy" id="2754717"/>
    <lineage>
        <taxon>Bacteria</taxon>
        <taxon>Bacillati</taxon>
        <taxon>Actinomycetota</taxon>
        <taxon>Actinomycetota incertae sedis</taxon>
        <taxon>Candidatus Hakubellales</taxon>
        <taxon>Candidatus Hakubellaceae</taxon>
        <taxon>Candidatus Hakubella</taxon>
    </lineage>
</organism>
<dbReference type="EMBL" id="BLSC01000003">
    <property type="protein sequence ID" value="GFP36400.1"/>
    <property type="molecule type" value="Genomic_DNA"/>
</dbReference>
<evidence type="ECO:0000313" key="7">
    <source>
        <dbReference type="Proteomes" id="UP000561271"/>
    </source>
</evidence>
<dbReference type="Proteomes" id="UP000574717">
    <property type="component" value="Unassembled WGS sequence"/>
</dbReference>
<dbReference type="EMBL" id="BLRU01000001">
    <property type="protein sequence ID" value="GFP18509.1"/>
    <property type="molecule type" value="Genomic_DNA"/>
</dbReference>
<comment type="caution">
    <text evidence="2">The sequence shown here is derived from an EMBL/GenBank/DDBJ whole genome shotgun (WGS) entry which is preliminary data.</text>
</comment>
<accession>A0A6V8NVN0</accession>
<protein>
    <recommendedName>
        <fullName evidence="13">DUF1848 domain-containing protein</fullName>
    </recommendedName>
</protein>
<evidence type="ECO:0000313" key="8">
    <source>
        <dbReference type="Proteomes" id="UP000569018"/>
    </source>
</evidence>
<evidence type="ECO:0000313" key="3">
    <source>
        <dbReference type="EMBL" id="GFP30339.1"/>
    </source>
</evidence>
<sequence>MDIISVSRRTDIPAFYSEWFINRIRKGWVSFIHLYQRVIRNFRKMGLTFRDLEDNEKIELANRMAEVGKNYGITLYACCNDLLVDGQVRKAHCIDPEILLQITPHSIAHLKISPTRPQCGCLKSIDIGRYDSCPHGCLYCYANANKSIALKNYPYNVIYLNTYNMLWFN</sequence>
<evidence type="ECO:0000313" key="12">
    <source>
        <dbReference type="Proteomes" id="UP000588083"/>
    </source>
</evidence>
<gene>
    <name evidence="1" type="ORF">HKBW3S03_00014</name>
    <name evidence="2" type="ORF">HKBW3S09_00003</name>
    <name evidence="3" type="ORF">HKBW3S34_01260</name>
    <name evidence="4" type="ORF">HKBW3S43_01369</name>
    <name evidence="5" type="ORF">HKBW3S44_00083</name>
    <name evidence="6" type="ORF">HKBW3S47_02474</name>
</gene>
<evidence type="ECO:0000313" key="10">
    <source>
        <dbReference type="Proteomes" id="UP000576480"/>
    </source>
</evidence>
<dbReference type="Proteomes" id="UP000561271">
    <property type="component" value="Unassembled WGS sequence"/>
</dbReference>
<evidence type="ECO:0000313" key="6">
    <source>
        <dbReference type="EMBL" id="GFP40777.1"/>
    </source>
</evidence>
<dbReference type="InterPro" id="IPR014998">
    <property type="entry name" value="DUF1848"/>
</dbReference>
<dbReference type="Proteomes" id="UP000576480">
    <property type="component" value="Unassembled WGS sequence"/>
</dbReference>
<dbReference type="RefSeq" id="WP_176230136.1">
    <property type="nucleotide sequence ID" value="NZ_BLRU01000001.1"/>
</dbReference>
<keyword evidence="12" id="KW-1185">Reference proteome</keyword>
<evidence type="ECO:0000313" key="4">
    <source>
        <dbReference type="EMBL" id="GFP35579.1"/>
    </source>
</evidence>
<evidence type="ECO:0000313" key="5">
    <source>
        <dbReference type="EMBL" id="GFP36400.1"/>
    </source>
</evidence>
<evidence type="ECO:0000313" key="1">
    <source>
        <dbReference type="EMBL" id="GFP18509.1"/>
    </source>
</evidence>